<sequence>MALRIKSILTIGVSASALSMTLLAGPASADGPGTRQPGEPVCVNGSACFYETPWEGRTSWHTNPGSGCVTLPFPAYGVFNLTDKRLDMYSNADCTGTVLSEPANDFHTWQSQAPRLSFRAV</sequence>
<accession>A0A1Z2KUW3</accession>
<dbReference type="AlphaFoldDB" id="A0A1Z2KUW3"/>
<evidence type="ECO:0000256" key="1">
    <source>
        <dbReference type="SAM" id="SignalP"/>
    </source>
</evidence>
<dbReference type="EMBL" id="CP021744">
    <property type="protein sequence ID" value="ARZ65847.1"/>
    <property type="molecule type" value="Genomic_DNA"/>
</dbReference>
<proteinExistence type="predicted"/>
<reference evidence="2 3" key="1">
    <citation type="submission" date="2017-06" db="EMBL/GenBank/DDBJ databases">
        <title>Streptomyces albireticuli Genome sequencing and assembly.</title>
        <authorList>
            <person name="Wang Y."/>
            <person name="Du B."/>
            <person name="Ding Y."/>
            <person name="Liu H."/>
            <person name="Hou Q."/>
            <person name="Liu K."/>
            <person name="Yao L."/>
            <person name="Wang C."/>
        </authorList>
    </citation>
    <scope>NUCLEOTIDE SEQUENCE [LARGE SCALE GENOMIC DNA]</scope>
    <source>
        <strain evidence="2 3">MDJK11</strain>
    </source>
</reference>
<name>A0A1Z2KUW3_9ACTN</name>
<dbReference type="KEGG" id="salj:SMD11_0181"/>
<evidence type="ECO:0000313" key="2">
    <source>
        <dbReference type="EMBL" id="ARZ65847.1"/>
    </source>
</evidence>
<dbReference type="RefSeq" id="WP_087924560.1">
    <property type="nucleotide sequence ID" value="NZ_CP021744.1"/>
</dbReference>
<dbReference type="OrthoDB" id="4322473at2"/>
<keyword evidence="1" id="KW-0732">Signal</keyword>
<feature type="signal peptide" evidence="1">
    <location>
        <begin position="1"/>
        <end position="29"/>
    </location>
</feature>
<gene>
    <name evidence="2" type="ORF">SMD11_0181</name>
</gene>
<evidence type="ECO:0008006" key="4">
    <source>
        <dbReference type="Google" id="ProtNLM"/>
    </source>
</evidence>
<evidence type="ECO:0000313" key="3">
    <source>
        <dbReference type="Proteomes" id="UP000195755"/>
    </source>
</evidence>
<organism evidence="2 3">
    <name type="scientific">Streptomyces albireticuli</name>
    <dbReference type="NCBI Taxonomy" id="1940"/>
    <lineage>
        <taxon>Bacteria</taxon>
        <taxon>Bacillati</taxon>
        <taxon>Actinomycetota</taxon>
        <taxon>Actinomycetes</taxon>
        <taxon>Kitasatosporales</taxon>
        <taxon>Streptomycetaceae</taxon>
        <taxon>Streptomyces</taxon>
    </lineage>
</organism>
<protein>
    <recommendedName>
        <fullName evidence="4">Peptidase inhibitor family I36</fullName>
    </recommendedName>
</protein>
<dbReference type="Proteomes" id="UP000195755">
    <property type="component" value="Chromosome"/>
</dbReference>
<feature type="chain" id="PRO_5013051669" description="Peptidase inhibitor family I36" evidence="1">
    <location>
        <begin position="30"/>
        <end position="121"/>
    </location>
</feature>